<dbReference type="CDD" id="cd00082">
    <property type="entry name" value="HisKA"/>
    <property type="match status" value="1"/>
</dbReference>
<feature type="transmembrane region" description="Helical" evidence="11">
    <location>
        <begin position="12"/>
        <end position="35"/>
    </location>
</feature>
<dbReference type="InterPro" id="IPR003594">
    <property type="entry name" value="HATPase_dom"/>
</dbReference>
<dbReference type="SUPFAM" id="SSF158472">
    <property type="entry name" value="HAMP domain-like"/>
    <property type="match status" value="1"/>
</dbReference>
<evidence type="ECO:0000256" key="7">
    <source>
        <dbReference type="ARBA" id="ARBA00022777"/>
    </source>
</evidence>
<evidence type="ECO:0000256" key="10">
    <source>
        <dbReference type="ARBA" id="ARBA00023136"/>
    </source>
</evidence>
<dbReference type="Gene3D" id="1.10.287.130">
    <property type="match status" value="1"/>
</dbReference>
<keyword evidence="15" id="KW-1185">Reference proteome</keyword>
<dbReference type="Proteomes" id="UP001375370">
    <property type="component" value="Chromosome"/>
</dbReference>
<dbReference type="Pfam" id="PF00512">
    <property type="entry name" value="HisKA"/>
    <property type="match status" value="1"/>
</dbReference>
<dbReference type="CDD" id="cd00075">
    <property type="entry name" value="HATPase"/>
    <property type="match status" value="1"/>
</dbReference>
<sequence length="478" mass="52500">MLSAIRKRFSSLTWRFLGVYLLSLVVILATFVWLITAINTQQAYNAINRTLEVGPGYLDGFSADNTLAPPNSYYTGERVITEFVPFGDRSANGVSVDGVLFKYLMTAPDVMATTTTNSDQISLYRSDFPRTFELGFTNMNAYRIFYYYPVPGFDNVVLVASVDGQTVQTLEAADRTLTQAVYLLPVLLILAAVFGQFVARKAVAPVLTIARATESMSEKNLSERVWRVSSSDEIGRLAHSFNRMADRLEQAFTAQKLFISDAAHELRTPLASMKTAVTYALSRPDIAPEHQQLLIGLSTRVETMEHLVNELLLQARVDENRTLAAGIPVSVAVIVTEAADIFQPLFEENGITFTLDTPDKASTVRGDGKQLFRLISNLLDNAAKNTPAGREVTLELTAEEGEAVIRVRDTGRGIAPEHLNRIFDRFYKVSAERSPESGFGLGLSICRGIAARHGGSIAVESEPGRGTVFTVRLPLAKG</sequence>
<evidence type="ECO:0000256" key="6">
    <source>
        <dbReference type="ARBA" id="ARBA00022692"/>
    </source>
</evidence>
<dbReference type="Gene3D" id="6.10.340.10">
    <property type="match status" value="1"/>
</dbReference>
<dbReference type="SMART" id="SM00387">
    <property type="entry name" value="HATPase_c"/>
    <property type="match status" value="1"/>
</dbReference>
<evidence type="ECO:0000256" key="8">
    <source>
        <dbReference type="ARBA" id="ARBA00022989"/>
    </source>
</evidence>
<dbReference type="Gene3D" id="3.30.565.10">
    <property type="entry name" value="Histidine kinase-like ATPase, C-terminal domain"/>
    <property type="match status" value="1"/>
</dbReference>
<dbReference type="PROSITE" id="PS50109">
    <property type="entry name" value="HIS_KIN"/>
    <property type="match status" value="1"/>
</dbReference>
<evidence type="ECO:0000256" key="2">
    <source>
        <dbReference type="ARBA" id="ARBA00004141"/>
    </source>
</evidence>
<dbReference type="Pfam" id="PF00672">
    <property type="entry name" value="HAMP"/>
    <property type="match status" value="1"/>
</dbReference>
<proteinExistence type="predicted"/>
<dbReference type="InterPro" id="IPR003661">
    <property type="entry name" value="HisK_dim/P_dom"/>
</dbReference>
<accession>A0ABZ2JC77</accession>
<evidence type="ECO:0000259" key="13">
    <source>
        <dbReference type="PROSITE" id="PS50885"/>
    </source>
</evidence>
<keyword evidence="8 11" id="KW-1133">Transmembrane helix</keyword>
<dbReference type="Pfam" id="PF02518">
    <property type="entry name" value="HATPase_c"/>
    <property type="match status" value="1"/>
</dbReference>
<evidence type="ECO:0000259" key="12">
    <source>
        <dbReference type="PROSITE" id="PS50109"/>
    </source>
</evidence>
<feature type="domain" description="HAMP" evidence="13">
    <location>
        <begin position="200"/>
        <end position="253"/>
    </location>
</feature>
<evidence type="ECO:0000313" key="14">
    <source>
        <dbReference type="EMBL" id="WWX25980.1"/>
    </source>
</evidence>
<gene>
    <name evidence="14" type="ORF">V8247_03160</name>
</gene>
<evidence type="ECO:0000256" key="11">
    <source>
        <dbReference type="SAM" id="Phobius"/>
    </source>
</evidence>
<feature type="domain" description="Histidine kinase" evidence="12">
    <location>
        <begin position="261"/>
        <end position="477"/>
    </location>
</feature>
<dbReference type="InterPro" id="IPR004358">
    <property type="entry name" value="Sig_transdc_His_kin-like_C"/>
</dbReference>
<dbReference type="InterPro" id="IPR036097">
    <property type="entry name" value="HisK_dim/P_sf"/>
</dbReference>
<dbReference type="PANTHER" id="PTHR45436:SF15">
    <property type="entry name" value="SENSOR HISTIDINE KINASE CUSS"/>
    <property type="match status" value="1"/>
</dbReference>
<evidence type="ECO:0000313" key="15">
    <source>
        <dbReference type="Proteomes" id="UP001375370"/>
    </source>
</evidence>
<dbReference type="SUPFAM" id="SSF47384">
    <property type="entry name" value="Homodimeric domain of signal transducing histidine kinase"/>
    <property type="match status" value="1"/>
</dbReference>
<keyword evidence="5" id="KW-0808">Transferase</keyword>
<dbReference type="InterPro" id="IPR003660">
    <property type="entry name" value="HAMP_dom"/>
</dbReference>
<comment type="catalytic activity">
    <reaction evidence="1">
        <text>ATP + protein L-histidine = ADP + protein N-phospho-L-histidine.</text>
        <dbReference type="EC" id="2.7.13.3"/>
    </reaction>
</comment>
<evidence type="ECO:0000256" key="1">
    <source>
        <dbReference type="ARBA" id="ARBA00000085"/>
    </source>
</evidence>
<dbReference type="SMART" id="SM00304">
    <property type="entry name" value="HAMP"/>
    <property type="match status" value="1"/>
</dbReference>
<dbReference type="InterPro" id="IPR036890">
    <property type="entry name" value="HATPase_C_sf"/>
</dbReference>
<dbReference type="PANTHER" id="PTHR45436">
    <property type="entry name" value="SENSOR HISTIDINE KINASE YKOH"/>
    <property type="match status" value="1"/>
</dbReference>
<keyword evidence="10 11" id="KW-0472">Membrane</keyword>
<dbReference type="PROSITE" id="PS50885">
    <property type="entry name" value="HAMP"/>
    <property type="match status" value="1"/>
</dbReference>
<feature type="transmembrane region" description="Helical" evidence="11">
    <location>
        <begin position="180"/>
        <end position="199"/>
    </location>
</feature>
<dbReference type="GO" id="GO:0016301">
    <property type="term" value="F:kinase activity"/>
    <property type="evidence" value="ECO:0007669"/>
    <property type="project" value="UniProtKB-KW"/>
</dbReference>
<dbReference type="EMBL" id="CP146612">
    <property type="protein sequence ID" value="WWX25980.1"/>
    <property type="molecule type" value="Genomic_DNA"/>
</dbReference>
<keyword evidence="7 14" id="KW-0418">Kinase</keyword>
<dbReference type="SMART" id="SM00388">
    <property type="entry name" value="HisKA"/>
    <property type="match status" value="1"/>
</dbReference>
<dbReference type="RefSeq" id="WP_338738686.1">
    <property type="nucleotide sequence ID" value="NZ_CP146612.1"/>
</dbReference>
<dbReference type="InterPro" id="IPR005467">
    <property type="entry name" value="His_kinase_dom"/>
</dbReference>
<evidence type="ECO:0000256" key="4">
    <source>
        <dbReference type="ARBA" id="ARBA00022553"/>
    </source>
</evidence>
<comment type="subcellular location">
    <subcellularLocation>
        <location evidence="2">Membrane</location>
        <topology evidence="2">Multi-pass membrane protein</topology>
    </subcellularLocation>
</comment>
<keyword evidence="9" id="KW-0902">Two-component regulatory system</keyword>
<evidence type="ECO:0000256" key="9">
    <source>
        <dbReference type="ARBA" id="ARBA00023012"/>
    </source>
</evidence>
<organism evidence="14 15">
    <name type="scientific">Candidatus Dehalogenimonas loeffleri</name>
    <dbReference type="NCBI Taxonomy" id="3127115"/>
    <lineage>
        <taxon>Bacteria</taxon>
        <taxon>Bacillati</taxon>
        <taxon>Chloroflexota</taxon>
        <taxon>Dehalococcoidia</taxon>
        <taxon>Dehalococcoidales</taxon>
        <taxon>Dehalococcoidaceae</taxon>
        <taxon>Dehalogenimonas</taxon>
    </lineage>
</organism>
<evidence type="ECO:0000256" key="3">
    <source>
        <dbReference type="ARBA" id="ARBA00012438"/>
    </source>
</evidence>
<evidence type="ECO:0000256" key="5">
    <source>
        <dbReference type="ARBA" id="ARBA00022679"/>
    </source>
</evidence>
<dbReference type="SUPFAM" id="SSF55874">
    <property type="entry name" value="ATPase domain of HSP90 chaperone/DNA topoisomerase II/histidine kinase"/>
    <property type="match status" value="1"/>
</dbReference>
<keyword evidence="4" id="KW-0597">Phosphoprotein</keyword>
<dbReference type="CDD" id="cd06225">
    <property type="entry name" value="HAMP"/>
    <property type="match status" value="1"/>
</dbReference>
<dbReference type="PRINTS" id="PR00344">
    <property type="entry name" value="BCTRLSENSOR"/>
</dbReference>
<reference evidence="14 15" key="1">
    <citation type="submission" date="2024-03" db="EMBL/GenBank/DDBJ databases">
        <title>A Dehalogenimonas Isolated from Estuarine Sediments Dihaloeliminates Chlorinated Alkanes.</title>
        <authorList>
            <person name="Yang Y."/>
            <person name="Wang H."/>
        </authorList>
    </citation>
    <scope>NUCLEOTIDE SEQUENCE [LARGE SCALE GENOMIC DNA]</scope>
    <source>
        <strain evidence="14 15">W</strain>
    </source>
</reference>
<name>A0ABZ2JC77_9CHLR</name>
<dbReference type="EC" id="2.7.13.3" evidence="3"/>
<keyword evidence="6 11" id="KW-0812">Transmembrane</keyword>
<dbReference type="InterPro" id="IPR050428">
    <property type="entry name" value="TCS_sensor_his_kinase"/>
</dbReference>
<protein>
    <recommendedName>
        <fullName evidence="3">histidine kinase</fullName>
        <ecNumber evidence="3">2.7.13.3</ecNumber>
    </recommendedName>
</protein>